<protein>
    <submittedName>
        <fullName evidence="1">Uncharacterized protein</fullName>
    </submittedName>
</protein>
<accession>A8ZWW3</accession>
<keyword evidence="2" id="KW-1185">Reference proteome</keyword>
<dbReference type="HOGENOM" id="CLU_2218851_0_0_7"/>
<reference evidence="1 2" key="1">
    <citation type="submission" date="2007-10" db="EMBL/GenBank/DDBJ databases">
        <title>Complete sequence of Desulfococcus oleovorans Hxd3.</title>
        <authorList>
            <consortium name="US DOE Joint Genome Institute"/>
            <person name="Copeland A."/>
            <person name="Lucas S."/>
            <person name="Lapidus A."/>
            <person name="Barry K."/>
            <person name="Glavina del Rio T."/>
            <person name="Dalin E."/>
            <person name="Tice H."/>
            <person name="Pitluck S."/>
            <person name="Kiss H."/>
            <person name="Brettin T."/>
            <person name="Bruce D."/>
            <person name="Detter J.C."/>
            <person name="Han C."/>
            <person name="Schmutz J."/>
            <person name="Larimer F."/>
            <person name="Land M."/>
            <person name="Hauser L."/>
            <person name="Kyrpides N."/>
            <person name="Kim E."/>
            <person name="Wawrik B."/>
            <person name="Richardson P."/>
        </authorList>
    </citation>
    <scope>NUCLEOTIDE SEQUENCE [LARGE SCALE GENOMIC DNA]</scope>
    <source>
        <strain evidence="2">DSM 6200 / JCM 39069 / Hxd3</strain>
    </source>
</reference>
<dbReference type="EMBL" id="CP000859">
    <property type="protein sequence ID" value="ABW68444.1"/>
    <property type="molecule type" value="Genomic_DNA"/>
</dbReference>
<name>A8ZWW3_DESOH</name>
<dbReference type="KEGG" id="dol:Dole_2641"/>
<organism evidence="1 2">
    <name type="scientific">Desulfosudis oleivorans (strain DSM 6200 / JCM 39069 / Hxd3)</name>
    <name type="common">Desulfococcus oleovorans</name>
    <dbReference type="NCBI Taxonomy" id="96561"/>
    <lineage>
        <taxon>Bacteria</taxon>
        <taxon>Pseudomonadati</taxon>
        <taxon>Thermodesulfobacteriota</taxon>
        <taxon>Desulfobacteria</taxon>
        <taxon>Desulfobacterales</taxon>
        <taxon>Desulfosudaceae</taxon>
        <taxon>Desulfosudis</taxon>
    </lineage>
</organism>
<dbReference type="AlphaFoldDB" id="A8ZWW3"/>
<gene>
    <name evidence="1" type="ordered locus">Dole_2641</name>
</gene>
<sequence>MQIIGNRVVEGGKGRKIYDVKLLKNDRCILKPYCKNNPLDCSFEFSTDANLEVEWSNTQESTLLLRVIAQDSFTSFSKVYEQEYFSIKEAIINGRFAIGKKMIIHR</sequence>
<evidence type="ECO:0000313" key="1">
    <source>
        <dbReference type="EMBL" id="ABW68444.1"/>
    </source>
</evidence>
<dbReference type="Proteomes" id="UP000008561">
    <property type="component" value="Chromosome"/>
</dbReference>
<proteinExistence type="predicted"/>
<evidence type="ECO:0000313" key="2">
    <source>
        <dbReference type="Proteomes" id="UP000008561"/>
    </source>
</evidence>